<keyword evidence="1" id="KW-0472">Membrane</keyword>
<dbReference type="InterPro" id="IPR025635">
    <property type="entry name" value="DUF4293"/>
</dbReference>
<dbReference type="OrthoDB" id="594989at2"/>
<feature type="transmembrane region" description="Helical" evidence="1">
    <location>
        <begin position="103"/>
        <end position="123"/>
    </location>
</feature>
<evidence type="ECO:0000256" key="1">
    <source>
        <dbReference type="SAM" id="Phobius"/>
    </source>
</evidence>
<evidence type="ECO:0000313" key="2">
    <source>
        <dbReference type="EMBL" id="CEN39592.1"/>
    </source>
</evidence>
<dbReference type="Pfam" id="PF14126">
    <property type="entry name" value="DUF4293"/>
    <property type="match status" value="1"/>
</dbReference>
<reference evidence="2 3" key="1">
    <citation type="submission" date="2015-01" db="EMBL/GenBank/DDBJ databases">
        <authorList>
            <person name="MANFREDI Pablo"/>
        </authorList>
    </citation>
    <scope>NUCLEOTIDE SEQUENCE [LARGE SCALE GENOMIC DNA]</scope>
    <source>
        <strain evidence="2 3">Ccy74</strain>
    </source>
</reference>
<keyword evidence="1" id="KW-0812">Transmembrane</keyword>
<name>A0A0B7HNT2_9FLAO</name>
<evidence type="ECO:0000313" key="3">
    <source>
        <dbReference type="Proteomes" id="UP000038083"/>
    </source>
</evidence>
<dbReference type="EMBL" id="CDOG01000034">
    <property type="protein sequence ID" value="CEN39592.1"/>
    <property type="molecule type" value="Genomic_DNA"/>
</dbReference>
<protein>
    <recommendedName>
        <fullName evidence="4">DUF4293 domain-containing protein</fullName>
    </recommendedName>
</protein>
<keyword evidence="1" id="KW-1133">Transmembrane helix</keyword>
<organism evidence="2 3">
    <name type="scientific">Capnocytophaga cynodegmi</name>
    <dbReference type="NCBI Taxonomy" id="28189"/>
    <lineage>
        <taxon>Bacteria</taxon>
        <taxon>Pseudomonadati</taxon>
        <taxon>Bacteroidota</taxon>
        <taxon>Flavobacteriia</taxon>
        <taxon>Flavobacteriales</taxon>
        <taxon>Flavobacteriaceae</taxon>
        <taxon>Capnocytophaga</taxon>
    </lineage>
</organism>
<evidence type="ECO:0008006" key="4">
    <source>
        <dbReference type="Google" id="ProtNLM"/>
    </source>
</evidence>
<dbReference type="AlphaFoldDB" id="A0A0B7HNT2"/>
<proteinExistence type="predicted"/>
<dbReference type="Proteomes" id="UP000038083">
    <property type="component" value="Unassembled WGS sequence"/>
</dbReference>
<feature type="transmembrane region" description="Helical" evidence="1">
    <location>
        <begin position="7"/>
        <end position="24"/>
    </location>
</feature>
<dbReference type="RefSeq" id="WP_018278631.1">
    <property type="nucleotide sequence ID" value="NZ_CDOF01000035.1"/>
</dbReference>
<accession>A0A0B7HNT2</accession>
<gene>
    <name evidence="2" type="ORF">CCYN74_40009</name>
</gene>
<feature type="transmembrane region" description="Helical" evidence="1">
    <location>
        <begin position="44"/>
        <end position="62"/>
    </location>
</feature>
<sequence length="137" mass="15474">MIQRIQSVYMLAVVIIGGLLPWLFSLYKQANDVTIFAYKNDTISGILFAVSALLAIYSILKFKTRQTQFVLNRLNILINLTLLGMFVYRVLTSSGESLISEKGVGIFLPVLSIVFLFLANQAIRRDENLIKSADRLR</sequence>
<feature type="transmembrane region" description="Helical" evidence="1">
    <location>
        <begin position="74"/>
        <end position="91"/>
    </location>
</feature>